<dbReference type="Proteomes" id="UP000219452">
    <property type="component" value="Unassembled WGS sequence"/>
</dbReference>
<dbReference type="EMBL" id="OCNH01000005">
    <property type="protein sequence ID" value="SOD95860.1"/>
    <property type="molecule type" value="Genomic_DNA"/>
</dbReference>
<keyword evidence="2" id="KW-1185">Reference proteome</keyword>
<reference evidence="2" key="1">
    <citation type="submission" date="2017-09" db="EMBL/GenBank/DDBJ databases">
        <authorList>
            <person name="Varghese N."/>
            <person name="Submissions S."/>
        </authorList>
    </citation>
    <scope>NUCLEOTIDE SEQUENCE [LARGE SCALE GENOMIC DNA]</scope>
    <source>
        <strain evidence="2">DSM 29961</strain>
    </source>
</reference>
<gene>
    <name evidence="1" type="ORF">SAMN06269250_5018</name>
</gene>
<accession>A0A286GK34</accession>
<sequence length="78" mass="8970">MLSMLFNNLHHIRAQNDVILANQQILLSKSESTDLKALRDHQRNIIFEKAKEHSEMELDLIENNTLGEDLSDSEIPLS</sequence>
<organism evidence="1 2">
    <name type="scientific">Spirosoma fluviale</name>
    <dbReference type="NCBI Taxonomy" id="1597977"/>
    <lineage>
        <taxon>Bacteria</taxon>
        <taxon>Pseudomonadati</taxon>
        <taxon>Bacteroidota</taxon>
        <taxon>Cytophagia</taxon>
        <taxon>Cytophagales</taxon>
        <taxon>Cytophagaceae</taxon>
        <taxon>Spirosoma</taxon>
    </lineage>
</organism>
<proteinExistence type="predicted"/>
<protein>
    <submittedName>
        <fullName evidence="1">Uncharacterized protein</fullName>
    </submittedName>
</protein>
<evidence type="ECO:0000313" key="1">
    <source>
        <dbReference type="EMBL" id="SOD95860.1"/>
    </source>
</evidence>
<dbReference type="AlphaFoldDB" id="A0A286GK34"/>
<name>A0A286GK34_9BACT</name>
<evidence type="ECO:0000313" key="2">
    <source>
        <dbReference type="Proteomes" id="UP000219452"/>
    </source>
</evidence>